<accession>A0ABS4FCW8</accession>
<dbReference type="EMBL" id="JAGGKI010000007">
    <property type="protein sequence ID" value="MBP1894099.1"/>
    <property type="molecule type" value="Genomic_DNA"/>
</dbReference>
<gene>
    <name evidence="2" type="ORF">J2Z18_003202</name>
</gene>
<evidence type="ECO:0000313" key="2">
    <source>
        <dbReference type="EMBL" id="MBP1894099.1"/>
    </source>
</evidence>
<keyword evidence="1" id="KW-0472">Membrane</keyword>
<feature type="transmembrane region" description="Helical" evidence="1">
    <location>
        <begin position="253"/>
        <end position="273"/>
    </location>
</feature>
<feature type="transmembrane region" description="Helical" evidence="1">
    <location>
        <begin position="294"/>
        <end position="315"/>
    </location>
</feature>
<dbReference type="Proteomes" id="UP000706926">
    <property type="component" value="Unassembled WGS sequence"/>
</dbReference>
<sequence>MNPANEKNVSSALPDQSETSTLHWWKRWPDWVPYATIIWTLAYGVLGLYWWAGGQGFPLGLVNDPGAAHSLFRQAAAADGGLLIACLCLLGAMAMLLLNRKARGITRAIMLLYAWSAAMVLCFAIPDPRALIGMAYAPVSLIGAVFGQSLHYLDFFTWPVVNQYICLIGGLLWAATALTYQRHTRDACRYCGRNKGHTLRRMNVVTRLGRWATYAAILAPLYYDITRIAWLLGIPFGITDEMLYSLQASDADWAGAGLALVSIGGAFLTHGLIKPWGESFPRWFPILGGRRVPPALAVIPAGFVAILLTVTGIQVILEFTMSGDFQNWGGTTPLLLMPVWGIALGTATICYYYRRQEQCRQCA</sequence>
<feature type="transmembrane region" description="Helical" evidence="1">
    <location>
        <begin position="31"/>
        <end position="52"/>
    </location>
</feature>
<comment type="caution">
    <text evidence="2">The sequence shown here is derived from an EMBL/GenBank/DDBJ whole genome shotgun (WGS) entry which is preliminary data.</text>
</comment>
<dbReference type="RefSeq" id="WP_007131343.1">
    <property type="nucleotide sequence ID" value="NZ_CP139098.1"/>
</dbReference>
<feature type="transmembrane region" description="Helical" evidence="1">
    <location>
        <begin position="161"/>
        <end position="180"/>
    </location>
</feature>
<keyword evidence="3" id="KW-1185">Reference proteome</keyword>
<keyword evidence="1" id="KW-1133">Transmembrane helix</keyword>
<feature type="transmembrane region" description="Helical" evidence="1">
    <location>
        <begin position="211"/>
        <end position="233"/>
    </location>
</feature>
<reference evidence="2 3" key="1">
    <citation type="submission" date="2021-03" db="EMBL/GenBank/DDBJ databases">
        <title>Genomic Encyclopedia of Type Strains, Phase IV (KMG-IV): sequencing the most valuable type-strain genomes for metagenomic binning, comparative biology and taxonomic classification.</title>
        <authorList>
            <person name="Goeker M."/>
        </authorList>
    </citation>
    <scope>NUCLEOTIDE SEQUENCE [LARGE SCALE GENOMIC DNA]</scope>
    <source>
        <strain evidence="2 3">DSM 15596</strain>
    </source>
</reference>
<name>A0ABS4FCW8_9BACL</name>
<feature type="transmembrane region" description="Helical" evidence="1">
    <location>
        <begin position="110"/>
        <end position="126"/>
    </location>
</feature>
<dbReference type="GeneID" id="95405154"/>
<evidence type="ECO:0008006" key="4">
    <source>
        <dbReference type="Google" id="ProtNLM"/>
    </source>
</evidence>
<feature type="transmembrane region" description="Helical" evidence="1">
    <location>
        <begin position="72"/>
        <end position="98"/>
    </location>
</feature>
<feature type="transmembrane region" description="Helical" evidence="1">
    <location>
        <begin position="335"/>
        <end position="353"/>
    </location>
</feature>
<evidence type="ECO:0000256" key="1">
    <source>
        <dbReference type="SAM" id="Phobius"/>
    </source>
</evidence>
<evidence type="ECO:0000313" key="3">
    <source>
        <dbReference type="Proteomes" id="UP000706926"/>
    </source>
</evidence>
<protein>
    <recommendedName>
        <fullName evidence="4">NYN domain-containing protein</fullName>
    </recommendedName>
</protein>
<keyword evidence="1" id="KW-0812">Transmembrane</keyword>
<proteinExistence type="predicted"/>
<organism evidence="2 3">
    <name type="scientific">Paenibacillus lactis</name>
    <dbReference type="NCBI Taxonomy" id="228574"/>
    <lineage>
        <taxon>Bacteria</taxon>
        <taxon>Bacillati</taxon>
        <taxon>Bacillota</taxon>
        <taxon>Bacilli</taxon>
        <taxon>Bacillales</taxon>
        <taxon>Paenibacillaceae</taxon>
        <taxon>Paenibacillus</taxon>
    </lineage>
</organism>